<feature type="region of interest" description="Disordered" evidence="1">
    <location>
        <begin position="111"/>
        <end position="131"/>
    </location>
</feature>
<dbReference type="RefSeq" id="WP_006281647.1">
    <property type="nucleotide sequence ID" value="NZ_BPTR01000001.1"/>
</dbReference>
<organism evidence="3 4">
    <name type="scientific">Segatella bryantii</name>
    <name type="common">Prevotella bryantii</name>
    <dbReference type="NCBI Taxonomy" id="77095"/>
    <lineage>
        <taxon>Bacteria</taxon>
        <taxon>Pseudomonadati</taxon>
        <taxon>Bacteroidota</taxon>
        <taxon>Bacteroidia</taxon>
        <taxon>Bacteroidales</taxon>
        <taxon>Prevotellaceae</taxon>
        <taxon>Segatella</taxon>
    </lineage>
</organism>
<dbReference type="Proteomes" id="UP000887043">
    <property type="component" value="Unassembled WGS sequence"/>
</dbReference>
<sequence length="131" mass="16064">MKGLKTLLVAFMVMLTTTVNAMTYSYVRNEALRMTNAMARELRLSRDQYRDVFAINLDYMRNVNNKQRDVIAWKERNKRLDRVLTRSQYREYKKMKNLYHPKHDQELIKRDAAHHQHHHARHKHHLNHYYD</sequence>
<keyword evidence="2" id="KW-0732">Signal</keyword>
<evidence type="ECO:0000256" key="1">
    <source>
        <dbReference type="SAM" id="MobiDB-lite"/>
    </source>
</evidence>
<name>A0AA37MJN1_SEGBR</name>
<evidence type="ECO:0000313" key="3">
    <source>
        <dbReference type="EMBL" id="GJG28856.1"/>
    </source>
</evidence>
<feature type="chain" id="PRO_5041275486" description="DUF3106 domain-containing protein" evidence="2">
    <location>
        <begin position="22"/>
        <end position="131"/>
    </location>
</feature>
<accession>A0AA37MJN1</accession>
<proteinExistence type="predicted"/>
<dbReference type="EMBL" id="BPTR01000001">
    <property type="protein sequence ID" value="GJG28856.1"/>
    <property type="molecule type" value="Genomic_DNA"/>
</dbReference>
<protein>
    <recommendedName>
        <fullName evidence="5">DUF3106 domain-containing protein</fullName>
    </recommendedName>
</protein>
<comment type="caution">
    <text evidence="3">The sequence shown here is derived from an EMBL/GenBank/DDBJ whole genome shotgun (WGS) entry which is preliminary data.</text>
</comment>
<evidence type="ECO:0008006" key="5">
    <source>
        <dbReference type="Google" id="ProtNLM"/>
    </source>
</evidence>
<evidence type="ECO:0000313" key="4">
    <source>
        <dbReference type="Proteomes" id="UP000887043"/>
    </source>
</evidence>
<gene>
    <name evidence="3" type="ORF">PRRU23_25560</name>
</gene>
<feature type="compositionally biased region" description="Basic residues" evidence="1">
    <location>
        <begin position="115"/>
        <end position="131"/>
    </location>
</feature>
<evidence type="ECO:0000256" key="2">
    <source>
        <dbReference type="SAM" id="SignalP"/>
    </source>
</evidence>
<reference evidence="3" key="1">
    <citation type="submission" date="2021-08" db="EMBL/GenBank/DDBJ databases">
        <title>Prevotella lacticifex sp. nov., isolated from rumen of cow.</title>
        <authorList>
            <person name="Shinkai T."/>
            <person name="Ikeyama N."/>
            <person name="Kumagai M."/>
            <person name="Ohmori H."/>
            <person name="Sakamoto M."/>
            <person name="Ohkuma M."/>
            <person name="Mitsumori M."/>
        </authorList>
    </citation>
    <scope>NUCLEOTIDE SEQUENCE</scope>
    <source>
        <strain evidence="3">DSM 11371</strain>
    </source>
</reference>
<dbReference type="AlphaFoldDB" id="A0AA37MJN1"/>
<feature type="signal peptide" evidence="2">
    <location>
        <begin position="1"/>
        <end position="21"/>
    </location>
</feature>